<feature type="transmembrane region" description="Helical" evidence="22">
    <location>
        <begin position="6"/>
        <end position="25"/>
    </location>
</feature>
<comment type="cofactor">
    <cofactor evidence="19 21">
        <name>heme c</name>
        <dbReference type="ChEBI" id="CHEBI:61717"/>
    </cofactor>
    <text evidence="19 21">Binds 2 heme C groups per subunit.</text>
</comment>
<keyword evidence="8 19" id="KW-0679">Respiratory chain</keyword>
<evidence type="ECO:0000256" key="3">
    <source>
        <dbReference type="ARBA" id="ARBA00006113"/>
    </source>
</evidence>
<keyword evidence="18 19" id="KW-0472">Membrane</keyword>
<dbReference type="GO" id="GO:0020037">
    <property type="term" value="F:heme binding"/>
    <property type="evidence" value="ECO:0007669"/>
    <property type="project" value="InterPro"/>
</dbReference>
<evidence type="ECO:0000256" key="18">
    <source>
        <dbReference type="ARBA" id="ARBA00023136"/>
    </source>
</evidence>
<evidence type="ECO:0000256" key="10">
    <source>
        <dbReference type="ARBA" id="ARBA00022723"/>
    </source>
</evidence>
<keyword evidence="7 19" id="KW-0349">Heme</keyword>
<evidence type="ECO:0000256" key="7">
    <source>
        <dbReference type="ARBA" id="ARBA00022617"/>
    </source>
</evidence>
<evidence type="ECO:0000256" key="6">
    <source>
        <dbReference type="ARBA" id="ARBA00022519"/>
    </source>
</evidence>
<evidence type="ECO:0000256" key="20">
    <source>
        <dbReference type="PIRSR" id="PIRSR000006-1"/>
    </source>
</evidence>
<feature type="domain" description="Cytochrome c" evidence="23">
    <location>
        <begin position="126"/>
        <end position="209"/>
    </location>
</feature>
<evidence type="ECO:0000313" key="24">
    <source>
        <dbReference type="EMBL" id="QNN78178.1"/>
    </source>
</evidence>
<dbReference type="InterPro" id="IPR050597">
    <property type="entry name" value="Cytochrome_c_Oxidase_Subunit"/>
</dbReference>
<evidence type="ECO:0000256" key="11">
    <source>
        <dbReference type="ARBA" id="ARBA00022737"/>
    </source>
</evidence>
<comment type="similarity">
    <text evidence="3 19">Belongs to the CcoP / FixP family.</text>
</comment>
<evidence type="ECO:0000256" key="22">
    <source>
        <dbReference type="SAM" id="Phobius"/>
    </source>
</evidence>
<dbReference type="PROSITE" id="PS51007">
    <property type="entry name" value="CYTC"/>
    <property type="match status" value="2"/>
</dbReference>
<dbReference type="PANTHER" id="PTHR33751">
    <property type="entry name" value="CBB3-TYPE CYTOCHROME C OXIDASE SUBUNIT FIXP"/>
    <property type="match status" value="1"/>
</dbReference>
<dbReference type="RefSeq" id="WP_187573622.1">
    <property type="nucleotide sequence ID" value="NZ_CP060731.1"/>
</dbReference>
<dbReference type="Gene3D" id="6.10.280.130">
    <property type="match status" value="1"/>
</dbReference>
<name>A0A7G9TDK3_PSEMX</name>
<dbReference type="GO" id="GO:0016491">
    <property type="term" value="F:oxidoreductase activity"/>
    <property type="evidence" value="ECO:0007669"/>
    <property type="project" value="UniProtKB-KW"/>
</dbReference>
<keyword evidence="12 19" id="KW-0375">Hydrogen ion transport</keyword>
<feature type="binding site" description="axial binding residue" evidence="20">
    <location>
        <position position="182"/>
    </location>
    <ligand>
        <name>heme c</name>
        <dbReference type="ChEBI" id="CHEBI:61717"/>
        <label>2</label>
    </ligand>
    <ligandPart>
        <name>Fe</name>
        <dbReference type="ChEBI" id="CHEBI:18248"/>
    </ligandPart>
</feature>
<comment type="pathway">
    <text evidence="2 19">Energy metabolism; oxidative phosphorylation.</text>
</comment>
<keyword evidence="13 19" id="KW-0249">Electron transport</keyword>
<keyword evidence="4 19" id="KW-0813">Transport</keyword>
<keyword evidence="17 19" id="KW-0406">Ion transport</keyword>
<evidence type="ECO:0000256" key="19">
    <source>
        <dbReference type="PIRNR" id="PIRNR000006"/>
    </source>
</evidence>
<feature type="binding site" description="covalent" evidence="21">
    <location>
        <position position="139"/>
    </location>
    <ligand>
        <name>heme c</name>
        <dbReference type="ChEBI" id="CHEBI:61717"/>
        <label>1</label>
    </ligand>
</feature>
<dbReference type="NCBIfam" id="TIGR00782">
    <property type="entry name" value="ccoP"/>
    <property type="match status" value="1"/>
</dbReference>
<evidence type="ECO:0000256" key="2">
    <source>
        <dbReference type="ARBA" id="ARBA00004673"/>
    </source>
</evidence>
<feature type="binding site" description="axial binding residue" evidence="20">
    <location>
        <position position="236"/>
    </location>
    <ligand>
        <name>heme c</name>
        <dbReference type="ChEBI" id="CHEBI:61717"/>
        <label>2</label>
    </ligand>
    <ligandPart>
        <name>Fe</name>
        <dbReference type="ChEBI" id="CHEBI:18248"/>
    </ligandPart>
</feature>
<feature type="binding site" description="axial binding residue" evidence="20">
    <location>
        <position position="143"/>
    </location>
    <ligand>
        <name>heme c</name>
        <dbReference type="ChEBI" id="CHEBI:61717"/>
        <label>1</label>
    </ligand>
    <ligandPart>
        <name>Fe</name>
        <dbReference type="ChEBI" id="CHEBI:18248"/>
    </ligandPart>
</feature>
<dbReference type="InterPro" id="IPR036909">
    <property type="entry name" value="Cyt_c-like_dom_sf"/>
</dbReference>
<dbReference type="AlphaFoldDB" id="A0A7G9TDK3"/>
<evidence type="ECO:0000259" key="23">
    <source>
        <dbReference type="PROSITE" id="PS51007"/>
    </source>
</evidence>
<evidence type="ECO:0000256" key="16">
    <source>
        <dbReference type="ARBA" id="ARBA00023004"/>
    </source>
</evidence>
<reference evidence="24 25" key="1">
    <citation type="submission" date="2020-08" db="EMBL/GenBank/DDBJ databases">
        <title>Streptomycin Non-resistant strain, P. mexicana.</title>
        <authorList>
            <person name="Ganesh-Kumar S."/>
            <person name="Zhe T."/>
            <person name="Yu Z."/>
            <person name="Min Y."/>
        </authorList>
    </citation>
    <scope>NUCLEOTIDE SEQUENCE [LARGE SCALE GENOMIC DNA]</scope>
    <source>
        <strain evidence="24 25">GTZY2</strain>
    </source>
</reference>
<protein>
    <recommendedName>
        <fullName evidence="19">Cbb3-type cytochrome c oxidase subunit</fullName>
    </recommendedName>
</protein>
<evidence type="ECO:0000256" key="17">
    <source>
        <dbReference type="ARBA" id="ARBA00023065"/>
    </source>
</evidence>
<evidence type="ECO:0000256" key="9">
    <source>
        <dbReference type="ARBA" id="ARBA00022692"/>
    </source>
</evidence>
<keyword evidence="10 19" id="KW-0479">Metal-binding</keyword>
<dbReference type="InterPro" id="IPR038414">
    <property type="entry name" value="CcoP_N_sf"/>
</dbReference>
<evidence type="ECO:0000256" key="8">
    <source>
        <dbReference type="ARBA" id="ARBA00022660"/>
    </source>
</evidence>
<feature type="binding site" description="covalent" evidence="21">
    <location>
        <position position="235"/>
    </location>
    <ligand>
        <name>heme c</name>
        <dbReference type="ChEBI" id="CHEBI:61717"/>
        <label>2</label>
    </ligand>
</feature>
<dbReference type="InterPro" id="IPR004678">
    <property type="entry name" value="Cyt_c_oxidase_cbb3_su3"/>
</dbReference>
<feature type="binding site" description="axial binding residue" evidence="20">
    <location>
        <position position="277"/>
    </location>
    <ligand>
        <name>heme c</name>
        <dbReference type="ChEBI" id="CHEBI:61717"/>
        <label>1</label>
    </ligand>
    <ligandPart>
        <name>Fe</name>
        <dbReference type="ChEBI" id="CHEBI:18248"/>
    </ligandPart>
</feature>
<dbReference type="InterPro" id="IPR009056">
    <property type="entry name" value="Cyt_c-like_dom"/>
</dbReference>
<dbReference type="UniPathway" id="UPA00705"/>
<evidence type="ECO:0000256" key="13">
    <source>
        <dbReference type="ARBA" id="ARBA00022982"/>
    </source>
</evidence>
<dbReference type="GO" id="GO:0046872">
    <property type="term" value="F:metal ion binding"/>
    <property type="evidence" value="ECO:0007669"/>
    <property type="project" value="UniProtKB-KW"/>
</dbReference>
<dbReference type="GO" id="GO:1902600">
    <property type="term" value="P:proton transmembrane transport"/>
    <property type="evidence" value="ECO:0007669"/>
    <property type="project" value="UniProtKB-KW"/>
</dbReference>
<feature type="binding site" description="covalent" evidence="21">
    <location>
        <position position="142"/>
    </location>
    <ligand>
        <name>heme c</name>
        <dbReference type="ChEBI" id="CHEBI:61717"/>
        <label>1</label>
    </ligand>
</feature>
<dbReference type="PANTHER" id="PTHR33751:SF1">
    <property type="entry name" value="CBB3-TYPE CYTOCHROME C OXIDASE SUBUNIT FIXP"/>
    <property type="match status" value="1"/>
</dbReference>
<dbReference type="GO" id="GO:0009055">
    <property type="term" value="F:electron transfer activity"/>
    <property type="evidence" value="ECO:0007669"/>
    <property type="project" value="InterPro"/>
</dbReference>
<evidence type="ECO:0000256" key="14">
    <source>
        <dbReference type="ARBA" id="ARBA00022989"/>
    </source>
</evidence>
<keyword evidence="9 22" id="KW-0812">Transmembrane</keyword>
<evidence type="ECO:0000256" key="21">
    <source>
        <dbReference type="PIRSR" id="PIRSR000006-2"/>
    </source>
</evidence>
<keyword evidence="6 19" id="KW-0997">Cell inner membrane</keyword>
<evidence type="ECO:0000256" key="4">
    <source>
        <dbReference type="ARBA" id="ARBA00022448"/>
    </source>
</evidence>
<evidence type="ECO:0000256" key="5">
    <source>
        <dbReference type="ARBA" id="ARBA00022475"/>
    </source>
</evidence>
<evidence type="ECO:0000256" key="15">
    <source>
        <dbReference type="ARBA" id="ARBA00023002"/>
    </source>
</evidence>
<keyword evidence="15 19" id="KW-0560">Oxidoreductase</keyword>
<keyword evidence="5 19" id="KW-1003">Cell membrane</keyword>
<dbReference type="Gene3D" id="1.10.760.10">
    <property type="entry name" value="Cytochrome c-like domain"/>
    <property type="match status" value="2"/>
</dbReference>
<dbReference type="Pfam" id="PF13442">
    <property type="entry name" value="Cytochrome_CBB3"/>
    <property type="match status" value="2"/>
</dbReference>
<organism evidence="24 25">
    <name type="scientific">Pseudoxanthomonas mexicana</name>
    <dbReference type="NCBI Taxonomy" id="128785"/>
    <lineage>
        <taxon>Bacteria</taxon>
        <taxon>Pseudomonadati</taxon>
        <taxon>Pseudomonadota</taxon>
        <taxon>Gammaproteobacteria</taxon>
        <taxon>Lysobacterales</taxon>
        <taxon>Lysobacteraceae</taxon>
        <taxon>Pseudoxanthomonas</taxon>
    </lineage>
</organism>
<dbReference type="InterPro" id="IPR032858">
    <property type="entry name" value="CcoP_N"/>
</dbReference>
<dbReference type="GeneID" id="81469655"/>
<gene>
    <name evidence="24" type="primary">ccoP</name>
    <name evidence="24" type="ORF">IAE60_01680</name>
</gene>
<keyword evidence="16 19" id="KW-0408">Iron</keyword>
<proteinExistence type="inferred from homology"/>
<dbReference type="Proteomes" id="UP000515838">
    <property type="component" value="Chromosome"/>
</dbReference>
<dbReference type="PIRSF" id="PIRSF000006">
    <property type="entry name" value="Cbb3-Cox_fixP"/>
    <property type="match status" value="1"/>
</dbReference>
<dbReference type="GO" id="GO:0006119">
    <property type="term" value="P:oxidative phosphorylation"/>
    <property type="evidence" value="ECO:0007669"/>
    <property type="project" value="UniProtKB-UniPathway"/>
</dbReference>
<feature type="transmembrane region" description="Helical" evidence="22">
    <location>
        <begin position="58"/>
        <end position="78"/>
    </location>
</feature>
<comment type="function">
    <text evidence="19">C-type cytochrome. Part of the cbb3-type cytochrome c oxidase complex.</text>
</comment>
<dbReference type="SUPFAM" id="SSF46626">
    <property type="entry name" value="Cytochrome c"/>
    <property type="match status" value="2"/>
</dbReference>
<keyword evidence="11" id="KW-0677">Repeat</keyword>
<sequence length="309" mass="33835">MSAGWIGFIVALVVLNILGCVWLLWWTSRRRPGDPAPEDTSHVWDGDLTEYNKPLPKWWINLFYITIFFSIGYIAWYGGLGIIPGYAKWTSTGEHDQQKALEDKKLEATFAPFAGKPIDQLAKDPKAQALGRSIFNNTCATCHGSSGQGATGYPNLTDDIWHWGGTPDLVLQTVLDGREGVMPEWGTALTNMGGANAVDYVIAYVNVLNNPEEGMKNNFMAAQGKPLYDGLCVACHGVDGKGNQELGAPDLTDGYWLYGNSKESMRTTITQGRHGVMPAHRELLGETRARLVASYVWSLSHKQAAGAAQ</sequence>
<dbReference type="GO" id="GO:0005886">
    <property type="term" value="C:plasma membrane"/>
    <property type="evidence" value="ECO:0007669"/>
    <property type="project" value="UniProtKB-SubCell"/>
</dbReference>
<feature type="domain" description="Cytochrome c" evidence="23">
    <location>
        <begin position="219"/>
        <end position="300"/>
    </location>
</feature>
<accession>A0A7G9TDK3</accession>
<dbReference type="EMBL" id="CP060731">
    <property type="protein sequence ID" value="QNN78178.1"/>
    <property type="molecule type" value="Genomic_DNA"/>
</dbReference>
<keyword evidence="14 22" id="KW-1133">Transmembrane helix</keyword>
<dbReference type="Pfam" id="PF14715">
    <property type="entry name" value="FixP_N"/>
    <property type="match status" value="1"/>
</dbReference>
<comment type="subcellular location">
    <subcellularLocation>
        <location evidence="1 19">Cell inner membrane</location>
    </subcellularLocation>
</comment>
<comment type="subunit">
    <text evidence="19">Component of the cbb3-type cytochrome c oxidase.</text>
</comment>
<evidence type="ECO:0000256" key="12">
    <source>
        <dbReference type="ARBA" id="ARBA00022781"/>
    </source>
</evidence>
<evidence type="ECO:0000256" key="1">
    <source>
        <dbReference type="ARBA" id="ARBA00004533"/>
    </source>
</evidence>
<evidence type="ECO:0000313" key="25">
    <source>
        <dbReference type="Proteomes" id="UP000515838"/>
    </source>
</evidence>
<feature type="binding site" description="covalent" evidence="21">
    <location>
        <position position="232"/>
    </location>
    <ligand>
        <name>heme c</name>
        <dbReference type="ChEBI" id="CHEBI:61717"/>
        <label>2</label>
    </ligand>
</feature>